<comment type="similarity">
    <text evidence="7">Belongs to the muscleblind family.</text>
</comment>
<dbReference type="GO" id="GO:0005654">
    <property type="term" value="C:nucleoplasm"/>
    <property type="evidence" value="ECO:0007669"/>
    <property type="project" value="TreeGrafter"/>
</dbReference>
<keyword evidence="5 8" id="KW-0862">Zinc</keyword>
<evidence type="ECO:0000256" key="1">
    <source>
        <dbReference type="ARBA" id="ARBA00004123"/>
    </source>
</evidence>
<dbReference type="PANTHER" id="PTHR12675:SF12">
    <property type="entry name" value="PROTEIN MUSCLEBLIND"/>
    <property type="match status" value="1"/>
</dbReference>
<evidence type="ECO:0000256" key="5">
    <source>
        <dbReference type="ARBA" id="ARBA00022833"/>
    </source>
</evidence>
<keyword evidence="6" id="KW-0539">Nucleus</keyword>
<dbReference type="Pfam" id="PF22628">
    <property type="entry name" value="zf-CCCH_10"/>
    <property type="match status" value="1"/>
</dbReference>
<organism evidence="10 11">
    <name type="scientific">Polypedilum vanderplanki</name>
    <name type="common">Sleeping chironomid midge</name>
    <dbReference type="NCBI Taxonomy" id="319348"/>
    <lineage>
        <taxon>Eukaryota</taxon>
        <taxon>Metazoa</taxon>
        <taxon>Ecdysozoa</taxon>
        <taxon>Arthropoda</taxon>
        <taxon>Hexapoda</taxon>
        <taxon>Insecta</taxon>
        <taxon>Pterygota</taxon>
        <taxon>Neoptera</taxon>
        <taxon>Endopterygota</taxon>
        <taxon>Diptera</taxon>
        <taxon>Nematocera</taxon>
        <taxon>Chironomoidea</taxon>
        <taxon>Chironomidae</taxon>
        <taxon>Chironominae</taxon>
        <taxon>Polypedilum</taxon>
        <taxon>Polypedilum</taxon>
    </lineage>
</organism>
<dbReference type="Proteomes" id="UP001107558">
    <property type="component" value="Chromosome 3"/>
</dbReference>
<evidence type="ECO:0000256" key="3">
    <source>
        <dbReference type="ARBA" id="ARBA00022737"/>
    </source>
</evidence>
<dbReference type="FunFam" id="3.30.1370.210:FF:000005">
    <property type="entry name" value="Muscleblind, isoform M"/>
    <property type="match status" value="1"/>
</dbReference>
<protein>
    <recommendedName>
        <fullName evidence="9">C3H1-type domain-containing protein</fullName>
    </recommendedName>
</protein>
<feature type="zinc finger region" description="C3H1-type" evidence="8">
    <location>
        <begin position="18"/>
        <end position="46"/>
    </location>
</feature>
<dbReference type="PROSITE" id="PS50103">
    <property type="entry name" value="ZF_C3H1"/>
    <property type="match status" value="1"/>
</dbReference>
<gene>
    <name evidence="10" type="ORF">PVAND_000271</name>
</gene>
<keyword evidence="11" id="KW-1185">Reference proteome</keyword>
<comment type="subcellular location">
    <subcellularLocation>
        <location evidence="1">Nucleus</location>
    </subcellularLocation>
</comment>
<keyword evidence="2 8" id="KW-0479">Metal-binding</keyword>
<evidence type="ECO:0000256" key="7">
    <source>
        <dbReference type="ARBA" id="ARBA00038226"/>
    </source>
</evidence>
<evidence type="ECO:0000313" key="10">
    <source>
        <dbReference type="EMBL" id="KAG5669983.1"/>
    </source>
</evidence>
<comment type="caution">
    <text evidence="10">The sequence shown here is derived from an EMBL/GenBank/DDBJ whole genome shotgun (WGS) entry which is preliminary data.</text>
</comment>
<keyword evidence="4 8" id="KW-0863">Zinc-finger</keyword>
<evidence type="ECO:0000259" key="9">
    <source>
        <dbReference type="PROSITE" id="PS50103"/>
    </source>
</evidence>
<dbReference type="GO" id="GO:0043484">
    <property type="term" value="P:regulation of RNA splicing"/>
    <property type="evidence" value="ECO:0007669"/>
    <property type="project" value="TreeGrafter"/>
</dbReference>
<dbReference type="InterPro" id="IPR000571">
    <property type="entry name" value="Znf_CCCH"/>
</dbReference>
<reference evidence="10" key="1">
    <citation type="submission" date="2021-03" db="EMBL/GenBank/DDBJ databases">
        <title>Chromosome level genome of the anhydrobiotic midge Polypedilum vanderplanki.</title>
        <authorList>
            <person name="Yoshida Y."/>
            <person name="Kikawada T."/>
            <person name="Gusev O."/>
        </authorList>
    </citation>
    <scope>NUCLEOTIDE SEQUENCE</scope>
    <source>
        <strain evidence="10">NIAS01</strain>
        <tissue evidence="10">Whole body or cell culture</tissue>
    </source>
</reference>
<dbReference type="Gene3D" id="3.30.1370.210">
    <property type="match status" value="1"/>
</dbReference>
<evidence type="ECO:0000256" key="4">
    <source>
        <dbReference type="ARBA" id="ARBA00022771"/>
    </source>
</evidence>
<proteinExistence type="inferred from homology"/>
<dbReference type="EMBL" id="JADBJN010000003">
    <property type="protein sequence ID" value="KAG5669983.1"/>
    <property type="molecule type" value="Genomic_DNA"/>
</dbReference>
<evidence type="ECO:0000313" key="11">
    <source>
        <dbReference type="Proteomes" id="UP001107558"/>
    </source>
</evidence>
<feature type="domain" description="C3H1-type" evidence="9">
    <location>
        <begin position="18"/>
        <end position="46"/>
    </location>
</feature>
<evidence type="ECO:0000256" key="8">
    <source>
        <dbReference type="PROSITE-ProRule" id="PRU00723"/>
    </source>
</evidence>
<dbReference type="InterPro" id="IPR054429">
    <property type="entry name" value="Znf-CCCH_Muscleblind-like"/>
</dbReference>
<sequence>MAAMVNMSNLINGKDSRWLQLEVCREFQRNKCSRPDTECKFAHPPANVEVQNGRVTACYDSIKARCQREKPPCKYFHPPQHLKDQLLINGRNHLALKNALMQQMGMAQNGQPIITSQLQPMAANAYIAGVPATNPYSNPYFAPGQLVPTILGPDPGSANATVSQQIGPCVPQPVPMPQQQKLPRTDRIEMDMKSIGSIYYENFIPGMVPYKRTAAEKSGIPVYQPSATNYHQQLMHMQQPFVPISYIYKLQDFQLQGK</sequence>
<dbReference type="PANTHER" id="PTHR12675">
    <property type="entry name" value="MUSCLEBLIND-LIKE PROTEIN"/>
    <property type="match status" value="1"/>
</dbReference>
<dbReference type="OrthoDB" id="6285980at2759"/>
<evidence type="ECO:0000256" key="6">
    <source>
        <dbReference type="ARBA" id="ARBA00023242"/>
    </source>
</evidence>
<dbReference type="GO" id="GO:0003723">
    <property type="term" value="F:RNA binding"/>
    <property type="evidence" value="ECO:0007669"/>
    <property type="project" value="TreeGrafter"/>
</dbReference>
<accession>A0A9J6BK66</accession>
<name>A0A9J6BK66_POLVA</name>
<dbReference type="GO" id="GO:0005737">
    <property type="term" value="C:cytoplasm"/>
    <property type="evidence" value="ECO:0007669"/>
    <property type="project" value="TreeGrafter"/>
</dbReference>
<dbReference type="GO" id="GO:0008270">
    <property type="term" value="F:zinc ion binding"/>
    <property type="evidence" value="ECO:0007669"/>
    <property type="project" value="UniProtKB-KW"/>
</dbReference>
<keyword evidence="3" id="KW-0677">Repeat</keyword>
<dbReference type="AlphaFoldDB" id="A0A9J6BK66"/>
<evidence type="ECO:0000256" key="2">
    <source>
        <dbReference type="ARBA" id="ARBA00022723"/>
    </source>
</evidence>